<keyword evidence="10" id="KW-1185">Reference proteome</keyword>
<comment type="caution">
    <text evidence="9">The sequence shown here is derived from an EMBL/GenBank/DDBJ whole genome shotgun (WGS) entry which is preliminary data.</text>
</comment>
<evidence type="ECO:0000256" key="2">
    <source>
        <dbReference type="ARBA" id="ARBA00022670"/>
    </source>
</evidence>
<dbReference type="PANTHER" id="PTHR10806:SF6">
    <property type="entry name" value="SIGNAL PEPTIDASE COMPLEX CATALYTIC SUBUNIT SEC11"/>
    <property type="match status" value="1"/>
</dbReference>
<evidence type="ECO:0000256" key="4">
    <source>
        <dbReference type="ARBA" id="ARBA00022989"/>
    </source>
</evidence>
<gene>
    <name evidence="9" type="ORF">O3H35_00810</name>
    <name evidence="8" type="ORF">O3H54_07395</name>
</gene>
<evidence type="ECO:0000256" key="6">
    <source>
        <dbReference type="SAM" id="Phobius"/>
    </source>
</evidence>
<dbReference type="NCBIfam" id="TIGR02228">
    <property type="entry name" value="sigpep_I_arch"/>
    <property type="match status" value="1"/>
</dbReference>
<keyword evidence="5 6" id="KW-0472">Membrane</keyword>
<dbReference type="EMBL" id="JAPVER010000020">
    <property type="protein sequence ID" value="MCZ3365705.1"/>
    <property type="molecule type" value="Genomic_DNA"/>
</dbReference>
<protein>
    <submittedName>
        <fullName evidence="9">Signal peptidase I</fullName>
        <ecNumber evidence="9">3.4.21.89</ecNumber>
    </submittedName>
</protein>
<dbReference type="SUPFAM" id="SSF51306">
    <property type="entry name" value="LexA/Signal peptidase"/>
    <property type="match status" value="1"/>
</dbReference>
<dbReference type="Gene3D" id="2.10.109.10">
    <property type="entry name" value="Umud Fragment, subunit A"/>
    <property type="match status" value="1"/>
</dbReference>
<sequence>MNYKEIATYIVIILIGIVVAQHMNVVVSGSMEPVMYRGDIVIVDQNPSSVQVGDIVVYKATWVNEDVIHRVKEIYKTSNGSTYLITKGDNNPVPDPYPVQYPDQVVSKVVSINGQPLIIPKIGYITLWIRGL</sequence>
<dbReference type="InterPro" id="IPR001733">
    <property type="entry name" value="Peptidase_S26B"/>
</dbReference>
<name>A0A9E5A0W9_9EURY</name>
<dbReference type="InterPro" id="IPR019533">
    <property type="entry name" value="Peptidase_S26"/>
</dbReference>
<evidence type="ECO:0000256" key="5">
    <source>
        <dbReference type="ARBA" id="ARBA00023136"/>
    </source>
</evidence>
<keyword evidence="2" id="KW-0645">Protease</keyword>
<dbReference type="CDD" id="cd06530">
    <property type="entry name" value="S26_SPase_I"/>
    <property type="match status" value="1"/>
</dbReference>
<dbReference type="GO" id="GO:0006465">
    <property type="term" value="P:signal peptide processing"/>
    <property type="evidence" value="ECO:0007669"/>
    <property type="project" value="InterPro"/>
</dbReference>
<dbReference type="EC" id="3.4.21.89" evidence="9"/>
<accession>A0A9E5A0W9</accession>
<evidence type="ECO:0000256" key="3">
    <source>
        <dbReference type="ARBA" id="ARBA00022692"/>
    </source>
</evidence>
<dbReference type="Proteomes" id="UP001068021">
    <property type="component" value="Unassembled WGS sequence"/>
</dbReference>
<feature type="domain" description="Peptidase S24/S26A/S26B/S26C" evidence="7">
    <location>
        <begin position="26"/>
        <end position="92"/>
    </location>
</feature>
<keyword evidence="4 6" id="KW-1133">Transmembrane helix</keyword>
<reference evidence="9" key="1">
    <citation type="submission" date="2022-12" db="EMBL/GenBank/DDBJ databases">
        <title>Reclassification of two methanogenic archaea species isolated from the Kolyma lowland permafrost.</title>
        <authorList>
            <person name="Trubitsyn V.E."/>
            <person name="Rivkina E.M."/>
            <person name="Shcherbakova V.A."/>
        </authorList>
    </citation>
    <scope>NUCLEOTIDE SEQUENCE</scope>
    <source>
        <strain evidence="8">M2</strain>
        <strain evidence="9">MK4</strain>
    </source>
</reference>
<dbReference type="GO" id="GO:0009003">
    <property type="term" value="F:signal peptidase activity"/>
    <property type="evidence" value="ECO:0007669"/>
    <property type="project" value="UniProtKB-EC"/>
</dbReference>
<dbReference type="InterPro" id="IPR015927">
    <property type="entry name" value="Peptidase_S24_S26A/B/C"/>
</dbReference>
<feature type="transmembrane region" description="Helical" evidence="6">
    <location>
        <begin position="6"/>
        <end position="27"/>
    </location>
</feature>
<dbReference type="AlphaFoldDB" id="A0A9E5A0W9"/>
<evidence type="ECO:0000259" key="7">
    <source>
        <dbReference type="Pfam" id="PF00717"/>
    </source>
</evidence>
<evidence type="ECO:0000313" key="8">
    <source>
        <dbReference type="EMBL" id="MCZ3365705.1"/>
    </source>
</evidence>
<dbReference type="RefSeq" id="WP_048082020.1">
    <property type="nucleotide sequence ID" value="NZ_JAPVER010000020.1"/>
</dbReference>
<comment type="subcellular location">
    <subcellularLocation>
        <location evidence="1">Endomembrane system</location>
    </subcellularLocation>
</comment>
<dbReference type="PANTHER" id="PTHR10806">
    <property type="entry name" value="SIGNAL PEPTIDASE COMPLEX CATALYTIC SUBUNIT SEC11"/>
    <property type="match status" value="1"/>
</dbReference>
<dbReference type="GO" id="GO:0012505">
    <property type="term" value="C:endomembrane system"/>
    <property type="evidence" value="ECO:0007669"/>
    <property type="project" value="UniProtKB-SubCell"/>
</dbReference>
<dbReference type="Pfam" id="PF00717">
    <property type="entry name" value="Peptidase_S24"/>
    <property type="match status" value="1"/>
</dbReference>
<evidence type="ECO:0000313" key="10">
    <source>
        <dbReference type="Proteomes" id="UP001068021"/>
    </source>
</evidence>
<keyword evidence="9" id="KW-0378">Hydrolase</keyword>
<evidence type="ECO:0000313" key="9">
    <source>
        <dbReference type="EMBL" id="MCZ3371169.1"/>
    </source>
</evidence>
<dbReference type="InterPro" id="IPR036286">
    <property type="entry name" value="LexA/Signal_pep-like_sf"/>
</dbReference>
<organism evidence="9">
    <name type="scientific">Methanobacterium veterum</name>
    <dbReference type="NCBI Taxonomy" id="408577"/>
    <lineage>
        <taxon>Archaea</taxon>
        <taxon>Methanobacteriati</taxon>
        <taxon>Methanobacteriota</taxon>
        <taxon>Methanomada group</taxon>
        <taxon>Methanobacteria</taxon>
        <taxon>Methanobacteriales</taxon>
        <taxon>Methanobacteriaceae</taxon>
        <taxon>Methanobacterium</taxon>
    </lineage>
</organism>
<dbReference type="PRINTS" id="PR00728">
    <property type="entry name" value="SIGNALPTASE"/>
</dbReference>
<evidence type="ECO:0000256" key="1">
    <source>
        <dbReference type="ARBA" id="ARBA00004308"/>
    </source>
</evidence>
<proteinExistence type="predicted"/>
<dbReference type="Proteomes" id="UP001074446">
    <property type="component" value="Unassembled WGS sequence"/>
</dbReference>
<dbReference type="GO" id="GO:0004252">
    <property type="term" value="F:serine-type endopeptidase activity"/>
    <property type="evidence" value="ECO:0007669"/>
    <property type="project" value="InterPro"/>
</dbReference>
<keyword evidence="3 6" id="KW-0812">Transmembrane</keyword>
<dbReference type="EMBL" id="JAPVES010000024">
    <property type="protein sequence ID" value="MCZ3371169.1"/>
    <property type="molecule type" value="Genomic_DNA"/>
</dbReference>
<dbReference type="GO" id="GO:0016020">
    <property type="term" value="C:membrane"/>
    <property type="evidence" value="ECO:0007669"/>
    <property type="project" value="InterPro"/>
</dbReference>